<keyword evidence="3" id="KW-1185">Reference proteome</keyword>
<comment type="caution">
    <text evidence="2">The sequence shown here is derived from an EMBL/GenBank/DDBJ whole genome shotgun (WGS) entry which is preliminary data.</text>
</comment>
<dbReference type="OrthoDB" id="2746120at2759"/>
<feature type="compositionally biased region" description="Low complexity" evidence="1">
    <location>
        <begin position="12"/>
        <end position="30"/>
    </location>
</feature>
<feature type="compositionally biased region" description="Basic and acidic residues" evidence="1">
    <location>
        <begin position="548"/>
        <end position="567"/>
    </location>
</feature>
<sequence length="1001" mass="107308">MQEPPSPPLSQPPAATSPSPLPPSTQSSSPSTPPSPPSTASPPSDPSIQPLPAQGELPPLTPPPLPTTQPSPSTETLDVNHFHDNGAAEDDEDDRVEGNLVHATRKSKTKEARLAAVGGKAGNQGRFDPEGSICEHLEGYQYRYDALRQMKRGKVRAMDLFWFDLRTEFWTKYSVKEVKAQWKGVEKDGPRGKFVEAVNAHLKSWYSYRHNRANRAGGLLEFLHLLRKLRKMPAYPKRPSIAQLYLSEHVVRVNTIFEARGCENHTDAISLRVAIAQELFDQEPAEVRAKWREDAERSWEKALEAYKEEKSGAASRSPEAQKHARDNLAACLIPLWKVLEEYTGLQNYTLIAGNPPDDADENGKFEVAVVNHGKTKELAPRNFYNFDPEAFKSQVMPVYTAYLAATREGWRPAETQQVRHFSLHDTEASLRAEAEAAAAAAGGAEEQASKGDAQPRQNGGNGPSTSKTSSAGRQPAIAAALPQAGPELQELLARMSAADRKKEIARLRLIEDDDEFEWSRENNIARNKLSMITLGLDQPLLPPGRPAEPARKRSEKRRDDADEYHTSDDDDVPLAFPRTTRSRAAAAATSAPQPAAPSSPSPTPTSAYSQPPDGLGEPAFDVEQGVTTDNTDLTERDEATPTGAAFPANVPEAPEPAPEPATTTPAAGTPATTTPATTTPATTTPVTTTPATTTPATTTPVTTTPATTTPAAGTLATATPAAGTPVTNQPAAGTHATNPLANSTPAISPADGTPATTAPAANPPANGTPATTTPTAAQLAAQHGPAAGSSDVAPLQLEGLPEGGRWMATIYKLFAREEIVPEMRTTWLELLADWAELEKAMGYGYSSRGLLTTGRPKEVSWWTNRGRKPRFNVDTADRPTYASRFTQWWSACNPAWRGRDPDGHPVPGGAGDWSSMLIPGVNGICTVIACLVGLSIAADVETWSRSVRDVRWVVRELLTAAAQNAQITAGPAGDVAAGRAPRGQKRKAGAAPAKKVAKRSR</sequence>
<feature type="compositionally biased region" description="Pro residues" evidence="1">
    <location>
        <begin position="594"/>
        <end position="603"/>
    </location>
</feature>
<name>A0A9P3GKL4_9APHY</name>
<feature type="compositionally biased region" description="Pro residues" evidence="1">
    <location>
        <begin position="59"/>
        <end position="69"/>
    </location>
</feature>
<feature type="compositionally biased region" description="Polar residues" evidence="1">
    <location>
        <begin position="728"/>
        <end position="746"/>
    </location>
</feature>
<feature type="compositionally biased region" description="Pro residues" evidence="1">
    <location>
        <begin position="1"/>
        <end position="11"/>
    </location>
</feature>
<dbReference type="PANTHER" id="PTHR24216:SF65">
    <property type="entry name" value="PAXILLIN-LIKE PROTEIN 1"/>
    <property type="match status" value="1"/>
</dbReference>
<feature type="region of interest" description="Disordered" evidence="1">
    <location>
        <begin position="1"/>
        <end position="96"/>
    </location>
</feature>
<feature type="region of interest" description="Disordered" evidence="1">
    <location>
        <begin position="432"/>
        <end position="475"/>
    </location>
</feature>
<evidence type="ECO:0000256" key="1">
    <source>
        <dbReference type="SAM" id="MobiDB-lite"/>
    </source>
</evidence>
<feature type="compositionally biased region" description="Pro residues" evidence="1">
    <location>
        <begin position="31"/>
        <end position="45"/>
    </location>
</feature>
<reference evidence="2 3" key="1">
    <citation type="submission" date="2021-08" db="EMBL/GenBank/DDBJ databases">
        <title>Draft Genome Sequence of Phanerochaete sordida strain YK-624.</title>
        <authorList>
            <person name="Mori T."/>
            <person name="Dohra H."/>
            <person name="Suzuki T."/>
            <person name="Kawagishi H."/>
            <person name="Hirai H."/>
        </authorList>
    </citation>
    <scope>NUCLEOTIDE SEQUENCE [LARGE SCALE GENOMIC DNA]</scope>
    <source>
        <strain evidence="2 3">YK-624</strain>
    </source>
</reference>
<feature type="compositionally biased region" description="Low complexity" evidence="1">
    <location>
        <begin position="660"/>
        <end position="727"/>
    </location>
</feature>
<feature type="compositionally biased region" description="Low complexity" evidence="1">
    <location>
        <begin position="577"/>
        <end position="593"/>
    </location>
</feature>
<evidence type="ECO:0000313" key="2">
    <source>
        <dbReference type="EMBL" id="GJE96992.1"/>
    </source>
</evidence>
<feature type="compositionally biased region" description="Low complexity" evidence="1">
    <location>
        <begin position="752"/>
        <end position="788"/>
    </location>
</feature>
<protein>
    <submittedName>
        <fullName evidence="2">Uncharacterized protein</fullName>
    </submittedName>
</protein>
<evidence type="ECO:0000313" key="3">
    <source>
        <dbReference type="Proteomes" id="UP000703269"/>
    </source>
</evidence>
<dbReference type="EMBL" id="BPQB01000066">
    <property type="protein sequence ID" value="GJE96992.1"/>
    <property type="molecule type" value="Genomic_DNA"/>
</dbReference>
<gene>
    <name evidence="2" type="ORF">PsYK624_132020</name>
</gene>
<feature type="region of interest" description="Disordered" evidence="1">
    <location>
        <begin position="970"/>
        <end position="1001"/>
    </location>
</feature>
<proteinExistence type="predicted"/>
<feature type="compositionally biased region" description="Polar residues" evidence="1">
    <location>
        <begin position="455"/>
        <end position="472"/>
    </location>
</feature>
<feature type="compositionally biased region" description="Low complexity" evidence="1">
    <location>
        <begin position="435"/>
        <end position="446"/>
    </location>
</feature>
<feature type="region of interest" description="Disordered" evidence="1">
    <location>
        <begin position="536"/>
        <end position="795"/>
    </location>
</feature>
<dbReference type="PANTHER" id="PTHR24216">
    <property type="entry name" value="PAXILLIN-RELATED"/>
    <property type="match status" value="1"/>
</dbReference>
<organism evidence="2 3">
    <name type="scientific">Phanerochaete sordida</name>
    <dbReference type="NCBI Taxonomy" id="48140"/>
    <lineage>
        <taxon>Eukaryota</taxon>
        <taxon>Fungi</taxon>
        <taxon>Dikarya</taxon>
        <taxon>Basidiomycota</taxon>
        <taxon>Agaricomycotina</taxon>
        <taxon>Agaricomycetes</taxon>
        <taxon>Polyporales</taxon>
        <taxon>Phanerochaetaceae</taxon>
        <taxon>Phanerochaete</taxon>
    </lineage>
</organism>
<accession>A0A9P3GKL4</accession>
<dbReference type="Proteomes" id="UP000703269">
    <property type="component" value="Unassembled WGS sequence"/>
</dbReference>
<dbReference type="AlphaFoldDB" id="A0A9P3GKL4"/>